<name>A0A4S2KKL2_9HYME</name>
<protein>
    <submittedName>
        <fullName evidence="3">Uncharacterized protein</fullName>
    </submittedName>
</protein>
<feature type="compositionally biased region" description="Basic and acidic residues" evidence="1">
    <location>
        <begin position="161"/>
        <end position="178"/>
    </location>
</feature>
<feature type="compositionally biased region" description="Basic and acidic residues" evidence="1">
    <location>
        <begin position="1386"/>
        <end position="1401"/>
    </location>
</feature>
<feature type="compositionally biased region" description="Basic and acidic residues" evidence="1">
    <location>
        <begin position="344"/>
        <end position="357"/>
    </location>
</feature>
<keyword evidence="2" id="KW-1133">Transmembrane helix</keyword>
<feature type="region of interest" description="Disordered" evidence="1">
    <location>
        <begin position="714"/>
        <end position="785"/>
    </location>
</feature>
<feature type="transmembrane region" description="Helical" evidence="2">
    <location>
        <begin position="398"/>
        <end position="416"/>
    </location>
</feature>
<feature type="compositionally biased region" description="Acidic residues" evidence="1">
    <location>
        <begin position="460"/>
        <end position="489"/>
    </location>
</feature>
<evidence type="ECO:0000313" key="3">
    <source>
        <dbReference type="EMBL" id="TGZ50195.1"/>
    </source>
</evidence>
<feature type="region of interest" description="Disordered" evidence="1">
    <location>
        <begin position="259"/>
        <end position="279"/>
    </location>
</feature>
<feature type="compositionally biased region" description="Low complexity" evidence="1">
    <location>
        <begin position="1367"/>
        <end position="1382"/>
    </location>
</feature>
<feature type="region of interest" description="Disordered" evidence="1">
    <location>
        <begin position="1305"/>
        <end position="1410"/>
    </location>
</feature>
<keyword evidence="4" id="KW-1185">Reference proteome</keyword>
<dbReference type="EMBL" id="QBLH01002019">
    <property type="protein sequence ID" value="TGZ50195.1"/>
    <property type="molecule type" value="Genomic_DNA"/>
</dbReference>
<feature type="compositionally biased region" description="Polar residues" evidence="1">
    <location>
        <begin position="1207"/>
        <end position="1231"/>
    </location>
</feature>
<feature type="compositionally biased region" description="Gly residues" evidence="1">
    <location>
        <begin position="1257"/>
        <end position="1267"/>
    </location>
</feature>
<feature type="compositionally biased region" description="Basic residues" evidence="1">
    <location>
        <begin position="1311"/>
        <end position="1322"/>
    </location>
</feature>
<dbReference type="STRING" id="300112.A0A4S2KKL2"/>
<evidence type="ECO:0000313" key="4">
    <source>
        <dbReference type="Proteomes" id="UP000310200"/>
    </source>
</evidence>
<keyword evidence="2" id="KW-0472">Membrane</keyword>
<dbReference type="Proteomes" id="UP000310200">
    <property type="component" value="Unassembled WGS sequence"/>
</dbReference>
<feature type="transmembrane region" description="Helical" evidence="2">
    <location>
        <begin position="374"/>
        <end position="392"/>
    </location>
</feature>
<feature type="compositionally biased region" description="Basic and acidic residues" evidence="1">
    <location>
        <begin position="1337"/>
        <end position="1347"/>
    </location>
</feature>
<feature type="compositionally biased region" description="Basic and acidic residues" evidence="1">
    <location>
        <begin position="553"/>
        <end position="594"/>
    </location>
</feature>
<feature type="region of interest" description="Disordered" evidence="1">
    <location>
        <begin position="161"/>
        <end position="180"/>
    </location>
</feature>
<comment type="caution">
    <text evidence="3">The sequence shown here is derived from an EMBL/GenBank/DDBJ whole genome shotgun (WGS) entry which is preliminary data.</text>
</comment>
<feature type="compositionally biased region" description="Acidic residues" evidence="1">
    <location>
        <begin position="310"/>
        <end position="325"/>
    </location>
</feature>
<gene>
    <name evidence="3" type="ORF">DBV15_03580</name>
</gene>
<keyword evidence="2" id="KW-0812">Transmembrane</keyword>
<feature type="compositionally biased region" description="Basic and acidic residues" evidence="1">
    <location>
        <begin position="745"/>
        <end position="777"/>
    </location>
</feature>
<feature type="region of interest" description="Disordered" evidence="1">
    <location>
        <begin position="1207"/>
        <end position="1272"/>
    </location>
</feature>
<evidence type="ECO:0000256" key="1">
    <source>
        <dbReference type="SAM" id="MobiDB-lite"/>
    </source>
</evidence>
<reference evidence="3 4" key="1">
    <citation type="journal article" date="2019" name="Philos. Trans. R. Soc. Lond., B, Biol. Sci.">
        <title>Ant behaviour and brain gene expression of defending hosts depend on the ecological success of the intruding social parasite.</title>
        <authorList>
            <person name="Kaur R."/>
            <person name="Stoldt M."/>
            <person name="Jongepier E."/>
            <person name="Feldmeyer B."/>
            <person name="Menzel F."/>
            <person name="Bornberg-Bauer E."/>
            <person name="Foitzik S."/>
        </authorList>
    </citation>
    <scope>NUCLEOTIDE SEQUENCE [LARGE SCALE GENOMIC DNA]</scope>
    <source>
        <tissue evidence="3">Whole body</tissue>
    </source>
</reference>
<feature type="region of interest" description="Disordered" evidence="1">
    <location>
        <begin position="310"/>
        <end position="365"/>
    </location>
</feature>
<feature type="compositionally biased region" description="Basic and acidic residues" evidence="1">
    <location>
        <begin position="270"/>
        <end position="279"/>
    </location>
</feature>
<accession>A0A4S2KKL2</accession>
<feature type="compositionally biased region" description="Basic and acidic residues" evidence="1">
    <location>
        <begin position="516"/>
        <end position="539"/>
    </location>
</feature>
<feature type="region of interest" description="Disordered" evidence="1">
    <location>
        <begin position="854"/>
        <end position="910"/>
    </location>
</feature>
<feature type="compositionally biased region" description="Basic and acidic residues" evidence="1">
    <location>
        <begin position="642"/>
        <end position="671"/>
    </location>
</feature>
<evidence type="ECO:0000256" key="2">
    <source>
        <dbReference type="SAM" id="Phobius"/>
    </source>
</evidence>
<organism evidence="3 4">
    <name type="scientific">Temnothorax longispinosus</name>
    <dbReference type="NCBI Taxonomy" id="300112"/>
    <lineage>
        <taxon>Eukaryota</taxon>
        <taxon>Metazoa</taxon>
        <taxon>Ecdysozoa</taxon>
        <taxon>Arthropoda</taxon>
        <taxon>Hexapoda</taxon>
        <taxon>Insecta</taxon>
        <taxon>Pterygota</taxon>
        <taxon>Neoptera</taxon>
        <taxon>Endopterygota</taxon>
        <taxon>Hymenoptera</taxon>
        <taxon>Apocrita</taxon>
        <taxon>Aculeata</taxon>
        <taxon>Formicoidea</taxon>
        <taxon>Formicidae</taxon>
        <taxon>Myrmicinae</taxon>
        <taxon>Temnothorax</taxon>
    </lineage>
</organism>
<proteinExistence type="predicted"/>
<feature type="region of interest" description="Disordered" evidence="1">
    <location>
        <begin position="440"/>
        <end position="685"/>
    </location>
</feature>
<feature type="compositionally biased region" description="Basic residues" evidence="1">
    <location>
        <begin position="329"/>
        <end position="343"/>
    </location>
</feature>
<sequence>MGARPWPHHVLALERNRIFTNVEQKSRIMGERPSCADSLKVSRKSESPLTRVFRKRETISGSFYKRAFSRDFSPALTDVGETGPTATARRLLATKNRACQFVGQGERIPFGLNVNIFEELFEEKPSVHQGVSVHLPNSQLNSMIFCEGRLLYVRATSDSKEAECNSSERPRRGDENVPRAKQIRIAPRRAGVLGRPTATTGAYFCNECVVRHKNISKRCGGSVWRDDARTMIARNSARHGVTEPCARIKFASMPIALQRPPSDIATRRAAPRERRRDAPFHRIRARRKLYRLSLTWLRRSVGERSFVETEEEEEAEEVAEEEQEEDRPRTRKRKSEGRRRRERRRGDGGDDGREGGRRGGGGRSSWEVTARKRIAVIVAVVADVIVLVVVAVAVAVAAVVVVDVVVVVVAVIVVVADDAAARKPAEIHAYGEVTSARNERIIPGRARSPTRRSPTKQEEAAEEKEEEEEDDDEEEEEEEEEEVAAEEEENAAKFADGNKDGFSARSRKRLAGDACSTKDRERVSRRLARGTEPEKERMVPDQLRGSGVPRGIGAKEPESARERARKREGERRGQGEEGKRETEDGATTWDRERVTGVQGRMGDADRVEGLDEAQPRSVGARGATGGEPSLRRAQQKRGRLLRGSDEDGRCARDSRAETGETDREQDVDRRHAALCGAEGRKERGIRRPRLCARSAKEWARKRERTREKFGWNVQTERERKRGGRGIKGGIERERETRSGTAATKTDADTREGEESGRQRGRETEGAIHRKRNGDDIRHSRRPQRWRSSYARTWARKGDEGLAVVYARHCVPRVVMKRLVSQVSHEGIRPISINGQGDTCCLIVTDGYAQLTVIDHPRSRPHPSFGMTREKEREGERQRGREINRKNRSKQETVQGGMDTGSTAETRESAKSIFKKRSKVGWIPGQRPKLESLQSLSSRFTEGSIAVDIEACQPARYSTFVTILATDGPSESPTKGRRRVCTSRGTMRCDATRGEAGRLRRDVKSRGMRTTERIDLSAELRHRTTTQDNLPKRACRCFRRRCRRRAAAAATTVVCAIGIRAASAVVPAGRPVEHESLWRRAPSSVSRYRVEILPPSSFTATPPSSPRLIRIHARHPAQPVRIYSADRRILFPLWPVRKQTFSVGDFSSALAKVASERGRGRGWNFSLHRTIVYFDTFDTVWHGDSRMCARARLTRSASARLRSDKRITSGSAFTPSGQKPFEGSSNARQTHTGCSGGVGGHRGRYPTLNRGITRRTGWPGGRAGGGGPVDIRGRSNYPFRAPLTGPRIIPPSGRPCVGLTRLSSDRVAERRRGGRRERWRRARGYGFGRAASKRKDRGRSQRAGERDVIAPWVQKGGRGRRVPEGVRRTVGGRAKQQQQQQQRRPQRQQEKEGEGESLRGQRESAAPAARSLACSLSHGPLLLLLPPSPRTHACNDTMRRMHARTQTQGPRGVQFRAHARMHAAARCRNRGYSRPRKRASPPNPLLFHRYFFARLVFLLPVRPSASFTFCFFYPSSSRVDRRGKGDKEATDMKSFRDLQSAAPVPSWRAVLSVARIYIRRRE</sequence>
<feature type="compositionally biased region" description="Basic and acidic residues" evidence="1">
    <location>
        <begin position="867"/>
        <end position="890"/>
    </location>
</feature>